<evidence type="ECO:0000259" key="1">
    <source>
        <dbReference type="Pfam" id="PF08393"/>
    </source>
</evidence>
<gene>
    <name evidence="2" type="ORF">SSLN_LOCUS18726</name>
</gene>
<dbReference type="EMBL" id="UYSU01045102">
    <property type="protein sequence ID" value="VDM05112.1"/>
    <property type="molecule type" value="Genomic_DNA"/>
</dbReference>
<dbReference type="PANTHER" id="PTHR22878:SF63">
    <property type="entry name" value="DYNEIN AXONEMAL HEAVY CHAIN 10"/>
    <property type="match status" value="1"/>
</dbReference>
<dbReference type="STRING" id="70667.A0A183TQH8"/>
<dbReference type="OrthoDB" id="447173at2759"/>
<dbReference type="WBParaSite" id="SSLN_0001943601-mRNA-1">
    <property type="protein sequence ID" value="SSLN_0001943601-mRNA-1"/>
    <property type="gene ID" value="SSLN_0001943601"/>
</dbReference>
<dbReference type="Gene3D" id="1.20.58.1120">
    <property type="match status" value="1"/>
</dbReference>
<accession>A0A183TQH8</accession>
<sequence>MFDNIGGYQFAQEGHDTLITAMVSCEGEVMPFEKPVYVAGKVEEWLLAKEAEMRKTNRLITKRALFYYCDRKIRVDWMLDYLGMVVLAATQIWFTWETEDVFKRMKMGQRRALKDFSKKLIDQINQIVQMVRGKVTANVMKKLETVLILDVHAKDIIEHFIRDRYYAQLVDTHFVLSKQACKEFIAAGLIALHGLLELEE</sequence>
<reference evidence="2 3" key="2">
    <citation type="submission" date="2018-11" db="EMBL/GenBank/DDBJ databases">
        <authorList>
            <consortium name="Pathogen Informatics"/>
        </authorList>
    </citation>
    <scope>NUCLEOTIDE SEQUENCE [LARGE SCALE GENOMIC DNA]</scope>
    <source>
        <strain evidence="2 3">NST_G2</strain>
    </source>
</reference>
<dbReference type="InterPro" id="IPR026983">
    <property type="entry name" value="DHC"/>
</dbReference>
<protein>
    <submittedName>
        <fullName evidence="4">DHC_N2 domain-containing protein</fullName>
    </submittedName>
</protein>
<dbReference type="PANTHER" id="PTHR22878">
    <property type="entry name" value="DYNEIN HEAVY CHAIN 6, AXONEMAL-LIKE-RELATED"/>
    <property type="match status" value="1"/>
</dbReference>
<evidence type="ECO:0000313" key="2">
    <source>
        <dbReference type="EMBL" id="VDM05112.1"/>
    </source>
</evidence>
<keyword evidence="3" id="KW-1185">Reference proteome</keyword>
<reference evidence="4" key="1">
    <citation type="submission" date="2016-06" db="UniProtKB">
        <authorList>
            <consortium name="WormBaseParasite"/>
        </authorList>
    </citation>
    <scope>IDENTIFICATION</scope>
</reference>
<proteinExistence type="predicted"/>
<dbReference type="InterPro" id="IPR013602">
    <property type="entry name" value="Dynein_heavy_linker"/>
</dbReference>
<dbReference type="GO" id="GO:0045505">
    <property type="term" value="F:dynein intermediate chain binding"/>
    <property type="evidence" value="ECO:0007669"/>
    <property type="project" value="InterPro"/>
</dbReference>
<name>A0A183TQH8_SCHSO</name>
<feature type="domain" description="Dynein heavy chain linker" evidence="1">
    <location>
        <begin position="1"/>
        <end position="64"/>
    </location>
</feature>
<dbReference type="GO" id="GO:0007018">
    <property type="term" value="P:microtubule-based movement"/>
    <property type="evidence" value="ECO:0007669"/>
    <property type="project" value="InterPro"/>
</dbReference>
<dbReference type="AlphaFoldDB" id="A0A183TQH8"/>
<dbReference type="Pfam" id="PF08393">
    <property type="entry name" value="DHC_N2"/>
    <property type="match status" value="1"/>
</dbReference>
<dbReference type="Gene3D" id="3.20.180.20">
    <property type="entry name" value="Dynein heavy chain, N-terminal domain 2"/>
    <property type="match status" value="1"/>
</dbReference>
<dbReference type="Proteomes" id="UP000275846">
    <property type="component" value="Unassembled WGS sequence"/>
</dbReference>
<dbReference type="InterPro" id="IPR042228">
    <property type="entry name" value="Dynein_linker_3"/>
</dbReference>
<organism evidence="4">
    <name type="scientific">Schistocephalus solidus</name>
    <name type="common">Tapeworm</name>
    <dbReference type="NCBI Taxonomy" id="70667"/>
    <lineage>
        <taxon>Eukaryota</taxon>
        <taxon>Metazoa</taxon>
        <taxon>Spiralia</taxon>
        <taxon>Lophotrochozoa</taxon>
        <taxon>Platyhelminthes</taxon>
        <taxon>Cestoda</taxon>
        <taxon>Eucestoda</taxon>
        <taxon>Diphyllobothriidea</taxon>
        <taxon>Diphyllobothriidae</taxon>
        <taxon>Schistocephalus</taxon>
    </lineage>
</organism>
<dbReference type="GO" id="GO:0051959">
    <property type="term" value="F:dynein light intermediate chain binding"/>
    <property type="evidence" value="ECO:0007669"/>
    <property type="project" value="InterPro"/>
</dbReference>
<evidence type="ECO:0000313" key="3">
    <source>
        <dbReference type="Proteomes" id="UP000275846"/>
    </source>
</evidence>
<dbReference type="GO" id="GO:0030286">
    <property type="term" value="C:dynein complex"/>
    <property type="evidence" value="ECO:0007669"/>
    <property type="project" value="InterPro"/>
</dbReference>
<evidence type="ECO:0000313" key="4">
    <source>
        <dbReference type="WBParaSite" id="SSLN_0001943601-mRNA-1"/>
    </source>
</evidence>